<dbReference type="FunFam" id="4.10.740.10:FF:000001">
    <property type="entry name" value="vitamin K-dependent protein S"/>
    <property type="match status" value="1"/>
</dbReference>
<dbReference type="InterPro" id="IPR043504">
    <property type="entry name" value="Peptidase_S1_PA_chymotrypsin"/>
</dbReference>
<reference evidence="18" key="2">
    <citation type="submission" date="2025-08" db="UniProtKB">
        <authorList>
            <consortium name="Ensembl"/>
        </authorList>
    </citation>
    <scope>IDENTIFICATION</scope>
</reference>
<comment type="caution">
    <text evidence="12">Lacks conserved residue(s) required for the propagation of feature annotation.</text>
</comment>
<comment type="subcellular location">
    <subcellularLocation>
        <location evidence="2">Secreted</location>
    </subcellularLocation>
</comment>
<feature type="region of interest" description="Disordered" evidence="14">
    <location>
        <begin position="495"/>
        <end position="550"/>
    </location>
</feature>
<dbReference type="InterPro" id="IPR050442">
    <property type="entry name" value="Peptidase_S1_coag_factors"/>
</dbReference>
<evidence type="ECO:0000256" key="1">
    <source>
        <dbReference type="ARBA" id="ARBA00001239"/>
    </source>
</evidence>
<evidence type="ECO:0000256" key="7">
    <source>
        <dbReference type="ARBA" id="ARBA00022670"/>
    </source>
</evidence>
<dbReference type="Gene3D" id="2.40.10.10">
    <property type="entry name" value="Trypsin-like serine proteases"/>
    <property type="match status" value="2"/>
</dbReference>
<dbReference type="Pfam" id="PF00008">
    <property type="entry name" value="EGF"/>
    <property type="match status" value="1"/>
</dbReference>
<dbReference type="GO" id="GO:0006508">
    <property type="term" value="P:proteolysis"/>
    <property type="evidence" value="ECO:0007669"/>
    <property type="project" value="UniProtKB-KW"/>
</dbReference>
<keyword evidence="11" id="KW-0325">Glycoprotein</keyword>
<evidence type="ECO:0000259" key="16">
    <source>
        <dbReference type="PROSITE" id="PS50240"/>
    </source>
</evidence>
<dbReference type="SMART" id="SM00181">
    <property type="entry name" value="EGF"/>
    <property type="match status" value="2"/>
</dbReference>
<evidence type="ECO:0000256" key="3">
    <source>
        <dbReference type="ARBA" id="ARBA00012181"/>
    </source>
</evidence>
<dbReference type="Gene3D" id="4.10.740.10">
    <property type="entry name" value="Coagulation Factor IX"/>
    <property type="match status" value="1"/>
</dbReference>
<dbReference type="PROSITE" id="PS50998">
    <property type="entry name" value="GLA_2"/>
    <property type="match status" value="1"/>
</dbReference>
<keyword evidence="10 12" id="KW-1015">Disulfide bond</keyword>
<keyword evidence="4" id="KW-0301">Gamma-carboxyglutamic acid</keyword>
<feature type="disulfide bond" evidence="12">
    <location>
        <begin position="141"/>
        <end position="150"/>
    </location>
</feature>
<dbReference type="EC" id="3.4.21.6" evidence="3"/>
<keyword evidence="13" id="KW-0720">Serine protease</keyword>
<evidence type="ECO:0000256" key="4">
    <source>
        <dbReference type="ARBA" id="ARBA00022479"/>
    </source>
</evidence>
<dbReference type="PANTHER" id="PTHR24278">
    <property type="entry name" value="COAGULATION FACTOR"/>
    <property type="match status" value="1"/>
</dbReference>
<dbReference type="PANTHER" id="PTHR24278:SF28">
    <property type="entry name" value="COAGULATION FACTOR X"/>
    <property type="match status" value="1"/>
</dbReference>
<sequence>MPSLPAPLHSQTPLPLNTLSFFPTSSPPSSGAMLWFLRLSLGLLLLHLAAAHVFVDDKAANQVLTRRRRANSFFEEVKQGNMERECVEERCSWEEAREIFEDREKTNEFWVKYVDGDACEQRPCAHEGLCKDGIGSYTCFCQAGYQGFNCEIVIPELCETKNGGCEHFCNVVRGSVQCSCAGGYFLASDYKSCNSNQTFKCGAIVGRDTRTVFRYVRQNTTVGNSTGLNETDPNTNSTEQKSEPSPLGIVTENQIVPKYVVFEETINSEMASMTRIVNGEDCPPGECPWQALLMNDNDIGFCGGTILNEYIILTAAHCMNQSRFIYVKLGEFDTLVDHGNEATHYVETIVTHNKYRPETYHNDIALIKLTKPIKFSRFILPACIPEQDFAEKVLMRQSDGLVSGFGRMGEGRQASTILQRLTLPYVDRLTCIESTQFRISTRMFCAGYHSMPKDACQGDSGGPHVTPLRRHLLCHWHRELGRRLRTQREIRHLHAGVQVHPLDPRRHRTADEQRSERRQSEEAPRRHQEVVSVGRQTPPSRDQPLFVPLM</sequence>
<evidence type="ECO:0000256" key="14">
    <source>
        <dbReference type="SAM" id="MobiDB-lite"/>
    </source>
</evidence>
<dbReference type="GO" id="GO:0005509">
    <property type="term" value="F:calcium ion binding"/>
    <property type="evidence" value="ECO:0007669"/>
    <property type="project" value="InterPro"/>
</dbReference>
<dbReference type="PROSITE" id="PS00134">
    <property type="entry name" value="TRYPSIN_HIS"/>
    <property type="match status" value="1"/>
</dbReference>
<dbReference type="GO" id="GO:0004252">
    <property type="term" value="F:serine-type endopeptidase activity"/>
    <property type="evidence" value="ECO:0007669"/>
    <property type="project" value="UniProtKB-EC"/>
</dbReference>
<keyword evidence="5" id="KW-0964">Secreted</keyword>
<dbReference type="SMART" id="SM00020">
    <property type="entry name" value="Tryp_SPc"/>
    <property type="match status" value="1"/>
</dbReference>
<dbReference type="PROSITE" id="PS00135">
    <property type="entry name" value="TRYPSIN_SER"/>
    <property type="match status" value="1"/>
</dbReference>
<evidence type="ECO:0000259" key="17">
    <source>
        <dbReference type="PROSITE" id="PS50998"/>
    </source>
</evidence>
<dbReference type="PROSITE" id="PS00010">
    <property type="entry name" value="ASX_HYDROXYL"/>
    <property type="match status" value="1"/>
</dbReference>
<protein>
    <recommendedName>
        <fullName evidence="3">coagulation factor Xa</fullName>
        <ecNumber evidence="3">3.4.21.6</ecNumber>
    </recommendedName>
</protein>
<dbReference type="Pfam" id="PF00089">
    <property type="entry name" value="Trypsin"/>
    <property type="match status" value="1"/>
</dbReference>
<dbReference type="SMART" id="SM00069">
    <property type="entry name" value="GLA"/>
    <property type="match status" value="1"/>
</dbReference>
<organism evidence="18 19">
    <name type="scientific">Scophthalmus maximus</name>
    <name type="common">Turbot</name>
    <name type="synonym">Psetta maxima</name>
    <dbReference type="NCBI Taxonomy" id="52904"/>
    <lineage>
        <taxon>Eukaryota</taxon>
        <taxon>Metazoa</taxon>
        <taxon>Chordata</taxon>
        <taxon>Craniata</taxon>
        <taxon>Vertebrata</taxon>
        <taxon>Euteleostomi</taxon>
        <taxon>Actinopterygii</taxon>
        <taxon>Neopterygii</taxon>
        <taxon>Teleostei</taxon>
        <taxon>Neoteleostei</taxon>
        <taxon>Acanthomorphata</taxon>
        <taxon>Carangaria</taxon>
        <taxon>Pleuronectiformes</taxon>
        <taxon>Pleuronectoidei</taxon>
        <taxon>Scophthalmidae</taxon>
        <taxon>Scophthalmus</taxon>
    </lineage>
</organism>
<keyword evidence="8 13" id="KW-0378">Hydrolase</keyword>
<dbReference type="Ensembl" id="ENSSMAT00000000061.2">
    <property type="protein sequence ID" value="ENSSMAP00000000060.2"/>
    <property type="gene ID" value="ENSSMAG00000000039.2"/>
</dbReference>
<dbReference type="InterPro" id="IPR001881">
    <property type="entry name" value="EGF-like_Ca-bd_dom"/>
</dbReference>
<feature type="domain" description="Peptidase S1" evidence="16">
    <location>
        <begin position="276"/>
        <end position="497"/>
    </location>
</feature>
<dbReference type="Pfam" id="PF14670">
    <property type="entry name" value="FXa_inhibition"/>
    <property type="match status" value="1"/>
</dbReference>
<dbReference type="InterPro" id="IPR001314">
    <property type="entry name" value="Peptidase_S1A"/>
</dbReference>
<proteinExistence type="predicted"/>
<dbReference type="Gene3D" id="2.10.25.10">
    <property type="entry name" value="Laminin"/>
    <property type="match status" value="2"/>
</dbReference>
<evidence type="ECO:0000256" key="12">
    <source>
        <dbReference type="PROSITE-ProRule" id="PRU00076"/>
    </source>
</evidence>
<reference evidence="18" key="1">
    <citation type="submission" date="2023-05" db="EMBL/GenBank/DDBJ databases">
        <title>High-quality long-read genome of Scophthalmus maximus.</title>
        <authorList>
            <person name="Lien S."/>
            <person name="Martinez P."/>
        </authorList>
    </citation>
    <scope>NUCLEOTIDE SEQUENCE [LARGE SCALE GENOMIC DNA]</scope>
</reference>
<evidence type="ECO:0000256" key="2">
    <source>
        <dbReference type="ARBA" id="ARBA00004613"/>
    </source>
</evidence>
<dbReference type="PROSITE" id="PS01186">
    <property type="entry name" value="EGF_2"/>
    <property type="match status" value="1"/>
</dbReference>
<dbReference type="SUPFAM" id="SSF50494">
    <property type="entry name" value="Trypsin-like serine proteases"/>
    <property type="match status" value="1"/>
</dbReference>
<evidence type="ECO:0000313" key="18">
    <source>
        <dbReference type="Ensembl" id="ENSSMAP00000000060.2"/>
    </source>
</evidence>
<name>A0A8D2ZCL2_SCOMX</name>
<dbReference type="GO" id="GO:0007599">
    <property type="term" value="P:hemostasis"/>
    <property type="evidence" value="ECO:0007669"/>
    <property type="project" value="Ensembl"/>
</dbReference>
<dbReference type="InterPro" id="IPR035972">
    <property type="entry name" value="GLA-like_dom_SF"/>
</dbReference>
<dbReference type="InterPro" id="IPR001254">
    <property type="entry name" value="Trypsin_dom"/>
</dbReference>
<dbReference type="GeneTree" id="ENSGT00940000157694"/>
<dbReference type="PROSITE" id="PS50240">
    <property type="entry name" value="TRYPSIN_DOM"/>
    <property type="match status" value="1"/>
</dbReference>
<dbReference type="SUPFAM" id="SSF57196">
    <property type="entry name" value="EGF/Laminin"/>
    <property type="match status" value="2"/>
</dbReference>
<keyword evidence="7 13" id="KW-0645">Protease</keyword>
<dbReference type="InterPro" id="IPR000152">
    <property type="entry name" value="EGF-type_Asp/Asn_hydroxyl_site"/>
</dbReference>
<dbReference type="AlphaFoldDB" id="A0A8D2ZCL2"/>
<feature type="compositionally biased region" description="Polar residues" evidence="14">
    <location>
        <begin position="223"/>
        <end position="239"/>
    </location>
</feature>
<dbReference type="PROSITE" id="PS00011">
    <property type="entry name" value="GLA_1"/>
    <property type="match status" value="1"/>
</dbReference>
<dbReference type="SUPFAM" id="SSF57630">
    <property type="entry name" value="GLA-domain"/>
    <property type="match status" value="1"/>
</dbReference>
<dbReference type="InterPro" id="IPR033116">
    <property type="entry name" value="TRYPSIN_SER"/>
</dbReference>
<feature type="compositionally biased region" description="Basic and acidic residues" evidence="14">
    <location>
        <begin position="509"/>
        <end position="529"/>
    </location>
</feature>
<feature type="domain" description="Gla" evidence="17">
    <location>
        <begin position="69"/>
        <end position="115"/>
    </location>
</feature>
<dbReference type="PRINTS" id="PR00001">
    <property type="entry name" value="GLABLOOD"/>
</dbReference>
<dbReference type="CDD" id="cd00190">
    <property type="entry name" value="Tryp_SPc"/>
    <property type="match status" value="1"/>
</dbReference>
<dbReference type="InterPro" id="IPR000294">
    <property type="entry name" value="GLA_domain"/>
</dbReference>
<evidence type="ECO:0000256" key="5">
    <source>
        <dbReference type="ARBA" id="ARBA00022525"/>
    </source>
</evidence>
<dbReference type="FunFam" id="2.40.10.10:FF:000013">
    <property type="entry name" value="Coagulation factor X"/>
    <property type="match status" value="1"/>
</dbReference>
<dbReference type="Proteomes" id="UP000694558">
    <property type="component" value="Chromosome 1"/>
</dbReference>
<evidence type="ECO:0000256" key="11">
    <source>
        <dbReference type="ARBA" id="ARBA00023180"/>
    </source>
</evidence>
<evidence type="ECO:0000259" key="15">
    <source>
        <dbReference type="PROSITE" id="PS50026"/>
    </source>
</evidence>
<keyword evidence="9" id="KW-0106">Calcium</keyword>
<evidence type="ECO:0000256" key="13">
    <source>
        <dbReference type="RuleBase" id="RU363034"/>
    </source>
</evidence>
<evidence type="ECO:0000313" key="19">
    <source>
        <dbReference type="Proteomes" id="UP000694558"/>
    </source>
</evidence>
<dbReference type="InterPro" id="IPR009003">
    <property type="entry name" value="Peptidase_S1_PA"/>
</dbReference>
<feature type="region of interest" description="Disordered" evidence="14">
    <location>
        <begin position="223"/>
        <end position="245"/>
    </location>
</feature>
<dbReference type="Pfam" id="PF00594">
    <property type="entry name" value="Gla"/>
    <property type="match status" value="1"/>
</dbReference>
<dbReference type="InterPro" id="IPR018114">
    <property type="entry name" value="TRYPSIN_HIS"/>
</dbReference>
<dbReference type="FunFam" id="2.10.25.10:FF:000162">
    <property type="entry name" value="Coagulation factor X (Predicted)"/>
    <property type="match status" value="1"/>
</dbReference>
<dbReference type="SMART" id="SM00179">
    <property type="entry name" value="EGF_CA"/>
    <property type="match status" value="1"/>
</dbReference>
<dbReference type="PROSITE" id="PS50026">
    <property type="entry name" value="EGF_3"/>
    <property type="match status" value="1"/>
</dbReference>
<evidence type="ECO:0000256" key="10">
    <source>
        <dbReference type="ARBA" id="ARBA00023157"/>
    </source>
</evidence>
<dbReference type="InterPro" id="IPR017857">
    <property type="entry name" value="Coagulation_fac-like_Gla_dom"/>
</dbReference>
<dbReference type="PRINTS" id="PR00722">
    <property type="entry name" value="CHYMOTRYPSIN"/>
</dbReference>
<keyword evidence="6 12" id="KW-0245">EGF-like domain</keyword>
<evidence type="ECO:0000256" key="8">
    <source>
        <dbReference type="ARBA" id="ARBA00022801"/>
    </source>
</evidence>
<dbReference type="GO" id="GO:0005615">
    <property type="term" value="C:extracellular space"/>
    <property type="evidence" value="ECO:0007669"/>
    <property type="project" value="TreeGrafter"/>
</dbReference>
<dbReference type="CDD" id="cd00054">
    <property type="entry name" value="EGF_CA"/>
    <property type="match status" value="1"/>
</dbReference>
<dbReference type="PROSITE" id="PS00022">
    <property type="entry name" value="EGF_1"/>
    <property type="match status" value="1"/>
</dbReference>
<feature type="domain" description="EGF-like" evidence="15">
    <location>
        <begin position="115"/>
        <end position="151"/>
    </location>
</feature>
<comment type="catalytic activity">
    <reaction evidence="1">
        <text>Selective cleavage of Arg-|-Thr and then Arg-|-Ile bonds in prothrombin to form thrombin.</text>
        <dbReference type="EC" id="3.4.21.6"/>
    </reaction>
</comment>
<dbReference type="InterPro" id="IPR000742">
    <property type="entry name" value="EGF"/>
</dbReference>
<evidence type="ECO:0000256" key="9">
    <source>
        <dbReference type="ARBA" id="ARBA00022837"/>
    </source>
</evidence>
<accession>A0A8D2ZCL2</accession>
<evidence type="ECO:0000256" key="6">
    <source>
        <dbReference type="ARBA" id="ARBA00022536"/>
    </source>
</evidence>